<dbReference type="Proteomes" id="UP000245962">
    <property type="component" value="Unassembled WGS sequence"/>
</dbReference>
<sequence length="164" mass="19329">MAIRSSQRFEVTVEGTHAVYLPEEIVTPFLKGKNTRVKVKAFFEENEIEFHAALRKRLGRYVITFGKRYQKELGVFPSDYFQMELFEDTTKYGVLMPKEMEAVFESDPEASEIFENFSDGKKRSLIYYVKRFKTSQTRIDKALMVSENLKMGIIDQRELVKKHY</sequence>
<accession>A0A2U0HW29</accession>
<evidence type="ECO:0000313" key="2">
    <source>
        <dbReference type="Proteomes" id="UP000245962"/>
    </source>
</evidence>
<dbReference type="EMBL" id="QEHR01000011">
    <property type="protein sequence ID" value="PVW13048.1"/>
    <property type="molecule type" value="Genomic_DNA"/>
</dbReference>
<evidence type="ECO:0008006" key="3">
    <source>
        <dbReference type="Google" id="ProtNLM"/>
    </source>
</evidence>
<name>A0A2U0HW29_9FLAO</name>
<reference evidence="1 2" key="1">
    <citation type="submission" date="2018-04" db="EMBL/GenBank/DDBJ databases">
        <title>Marixanthomonas spongiae HN-E44 sp. nov., isolated from a marine sponge.</title>
        <authorList>
            <person name="Luo L."/>
            <person name="Zhuang L."/>
        </authorList>
    </citation>
    <scope>NUCLEOTIDE SEQUENCE [LARGE SCALE GENOMIC DNA]</scope>
    <source>
        <strain evidence="1 2">HN-E44</strain>
    </source>
</reference>
<dbReference type="AlphaFoldDB" id="A0A2U0HW29"/>
<dbReference type="Pfam" id="PF13376">
    <property type="entry name" value="OmdA"/>
    <property type="match status" value="1"/>
</dbReference>
<keyword evidence="2" id="KW-1185">Reference proteome</keyword>
<comment type="caution">
    <text evidence="1">The sequence shown here is derived from an EMBL/GenBank/DDBJ whole genome shotgun (WGS) entry which is preliminary data.</text>
</comment>
<dbReference type="OrthoDB" id="959664at2"/>
<evidence type="ECO:0000313" key="1">
    <source>
        <dbReference type="EMBL" id="PVW13048.1"/>
    </source>
</evidence>
<gene>
    <name evidence="1" type="ORF">DDV96_14090</name>
</gene>
<proteinExistence type="predicted"/>
<protein>
    <recommendedName>
        <fullName evidence="3">DUF1905 domain-containing protein</fullName>
    </recommendedName>
</protein>
<organism evidence="1 2">
    <name type="scientific">Marixanthomonas spongiae</name>
    <dbReference type="NCBI Taxonomy" id="2174845"/>
    <lineage>
        <taxon>Bacteria</taxon>
        <taxon>Pseudomonadati</taxon>
        <taxon>Bacteroidota</taxon>
        <taxon>Flavobacteriia</taxon>
        <taxon>Flavobacteriales</taxon>
        <taxon>Flavobacteriaceae</taxon>
        <taxon>Marixanthomonas</taxon>
    </lineage>
</organism>
<dbReference type="RefSeq" id="WP_116695419.1">
    <property type="nucleotide sequence ID" value="NZ_QEHR01000011.1"/>
</dbReference>